<gene>
    <name evidence="2" type="ORF">SAMN02745227_01702</name>
</gene>
<accession>A0A1M6QB22</accession>
<dbReference type="EMBL" id="FRAI01000019">
    <property type="protein sequence ID" value="SHK17293.1"/>
    <property type="molecule type" value="Genomic_DNA"/>
</dbReference>
<proteinExistence type="predicted"/>
<feature type="transmembrane region" description="Helical" evidence="1">
    <location>
        <begin position="30"/>
        <end position="50"/>
    </location>
</feature>
<dbReference type="AlphaFoldDB" id="A0A1M6QB22"/>
<keyword evidence="1" id="KW-0472">Membrane</keyword>
<dbReference type="STRING" id="1120989.SAMN02745227_01702"/>
<keyword evidence="1" id="KW-0812">Transmembrane</keyword>
<keyword evidence="3" id="KW-1185">Reference proteome</keyword>
<sequence length="55" mass="6082">MIKNILGFILLFGTGIIFLGQTIASLDNQMLLLLTVISTLLFLSGIYFHIKGLQN</sequence>
<dbReference type="Proteomes" id="UP000243547">
    <property type="component" value="Unassembled WGS sequence"/>
</dbReference>
<evidence type="ECO:0000313" key="3">
    <source>
        <dbReference type="Proteomes" id="UP000243547"/>
    </source>
</evidence>
<reference evidence="3" key="1">
    <citation type="submission" date="2016-11" db="EMBL/GenBank/DDBJ databases">
        <authorList>
            <person name="Varghese N."/>
            <person name="Submissions S."/>
        </authorList>
    </citation>
    <scope>NUCLEOTIDE SEQUENCE [LARGE SCALE GENOMIC DNA]</scope>
    <source>
        <strain evidence="3">DSM 14826</strain>
    </source>
</reference>
<keyword evidence="1" id="KW-1133">Transmembrane helix</keyword>
<organism evidence="2 3">
    <name type="scientific">Anaerobranca californiensis DSM 14826</name>
    <dbReference type="NCBI Taxonomy" id="1120989"/>
    <lineage>
        <taxon>Bacteria</taxon>
        <taxon>Bacillati</taxon>
        <taxon>Bacillota</taxon>
        <taxon>Clostridia</taxon>
        <taxon>Eubacteriales</taxon>
        <taxon>Proteinivoracaceae</taxon>
        <taxon>Anaerobranca</taxon>
    </lineage>
</organism>
<feature type="transmembrane region" description="Helical" evidence="1">
    <location>
        <begin position="5"/>
        <end position="24"/>
    </location>
</feature>
<evidence type="ECO:0000256" key="1">
    <source>
        <dbReference type="SAM" id="Phobius"/>
    </source>
</evidence>
<name>A0A1M6QB22_9FIRM</name>
<evidence type="ECO:0000313" key="2">
    <source>
        <dbReference type="EMBL" id="SHK17293.1"/>
    </source>
</evidence>
<protein>
    <submittedName>
        <fullName evidence="2">Uncharacterized protein</fullName>
    </submittedName>
</protein>
<dbReference type="RefSeq" id="WP_159429611.1">
    <property type="nucleotide sequence ID" value="NZ_FRAI01000019.1"/>
</dbReference>